<evidence type="ECO:0000313" key="2">
    <source>
        <dbReference type="EMBL" id="KAF1963466.1"/>
    </source>
</evidence>
<dbReference type="PANTHER" id="PTHR39596">
    <property type="match status" value="1"/>
</dbReference>
<keyword evidence="3" id="KW-1185">Reference proteome</keyword>
<feature type="non-terminal residue" evidence="2">
    <location>
        <position position="279"/>
    </location>
</feature>
<dbReference type="Pfam" id="PF06985">
    <property type="entry name" value="HET"/>
    <property type="match status" value="1"/>
</dbReference>
<evidence type="ECO:0000259" key="1">
    <source>
        <dbReference type="Pfam" id="PF06985"/>
    </source>
</evidence>
<sequence>LCPNRIWHAWQACQDQEDEPSQLLAFLAESATTLKDALKHEDHSACSFDFCEFSSRNFTAIAEKHESKEVCFPLQGLFNDDKLEKSVQSDDGLTAWRLDGSAILEHPRPFMAISHVWSDGTGTGTWPSRQVNECLYSYFKGVAERFQCEGIWWDTLCIPQKKDARSMSLDIMHRNYEYAKVTLVHDRFLRNLLFERPDQASFAIILSPWFTRGWTALELAKSRKVKIVFKDSIKDLEVDILRKIHKKSRGYAAKRVIKRLRKGEIFGIEDLLVTLRPRY</sequence>
<feature type="non-terminal residue" evidence="2">
    <location>
        <position position="1"/>
    </location>
</feature>
<dbReference type="Proteomes" id="UP000800035">
    <property type="component" value="Unassembled WGS sequence"/>
</dbReference>
<feature type="domain" description="Heterokaryon incompatibility" evidence="1">
    <location>
        <begin position="110"/>
        <end position="184"/>
    </location>
</feature>
<accession>A0A6A5UKM6</accession>
<reference evidence="2" key="1">
    <citation type="journal article" date="2020" name="Stud. Mycol.">
        <title>101 Dothideomycetes genomes: a test case for predicting lifestyles and emergence of pathogens.</title>
        <authorList>
            <person name="Haridas S."/>
            <person name="Albert R."/>
            <person name="Binder M."/>
            <person name="Bloem J."/>
            <person name="Labutti K."/>
            <person name="Salamov A."/>
            <person name="Andreopoulos B."/>
            <person name="Baker S."/>
            <person name="Barry K."/>
            <person name="Bills G."/>
            <person name="Bluhm B."/>
            <person name="Cannon C."/>
            <person name="Castanera R."/>
            <person name="Culley D."/>
            <person name="Daum C."/>
            <person name="Ezra D."/>
            <person name="Gonzalez J."/>
            <person name="Henrissat B."/>
            <person name="Kuo A."/>
            <person name="Liang C."/>
            <person name="Lipzen A."/>
            <person name="Lutzoni F."/>
            <person name="Magnuson J."/>
            <person name="Mondo S."/>
            <person name="Nolan M."/>
            <person name="Ohm R."/>
            <person name="Pangilinan J."/>
            <person name="Park H.-J."/>
            <person name="Ramirez L."/>
            <person name="Alfaro M."/>
            <person name="Sun H."/>
            <person name="Tritt A."/>
            <person name="Yoshinaga Y."/>
            <person name="Zwiers L.-H."/>
            <person name="Turgeon B."/>
            <person name="Goodwin S."/>
            <person name="Spatafora J."/>
            <person name="Crous P."/>
            <person name="Grigoriev I."/>
        </authorList>
    </citation>
    <scope>NUCLEOTIDE SEQUENCE</scope>
    <source>
        <strain evidence="2">CBS 675.92</strain>
    </source>
</reference>
<name>A0A6A5UKM6_9PLEO</name>
<dbReference type="EMBL" id="ML976977">
    <property type="protein sequence ID" value="KAF1963466.1"/>
    <property type="molecule type" value="Genomic_DNA"/>
</dbReference>
<protein>
    <recommendedName>
        <fullName evidence="1">Heterokaryon incompatibility domain-containing protein</fullName>
    </recommendedName>
</protein>
<proteinExistence type="predicted"/>
<dbReference type="OrthoDB" id="3800849at2759"/>
<organism evidence="2 3">
    <name type="scientific">Byssothecium circinans</name>
    <dbReference type="NCBI Taxonomy" id="147558"/>
    <lineage>
        <taxon>Eukaryota</taxon>
        <taxon>Fungi</taxon>
        <taxon>Dikarya</taxon>
        <taxon>Ascomycota</taxon>
        <taxon>Pezizomycotina</taxon>
        <taxon>Dothideomycetes</taxon>
        <taxon>Pleosporomycetidae</taxon>
        <taxon>Pleosporales</taxon>
        <taxon>Massarineae</taxon>
        <taxon>Massarinaceae</taxon>
        <taxon>Byssothecium</taxon>
    </lineage>
</organism>
<dbReference type="AlphaFoldDB" id="A0A6A5UKM6"/>
<dbReference type="InterPro" id="IPR010730">
    <property type="entry name" value="HET"/>
</dbReference>
<dbReference type="PANTHER" id="PTHR39596:SF2">
    <property type="entry name" value="HET DOMAIN PROTEIN (AFU_ORTHOLOGUE AFUA_1G17550)-RELATED"/>
    <property type="match status" value="1"/>
</dbReference>
<evidence type="ECO:0000313" key="3">
    <source>
        <dbReference type="Proteomes" id="UP000800035"/>
    </source>
</evidence>
<gene>
    <name evidence="2" type="ORF">CC80DRAFT_356861</name>
</gene>